<feature type="domain" description="Methyltransferase type 11" evidence="1">
    <location>
        <begin position="41"/>
        <end position="160"/>
    </location>
</feature>
<dbReference type="VEuPathDB" id="FungiDB:Z518_06291"/>
<dbReference type="SUPFAM" id="SSF53335">
    <property type="entry name" value="S-adenosyl-L-methionine-dependent methyltransferases"/>
    <property type="match status" value="1"/>
</dbReference>
<gene>
    <name evidence="2" type="ORF">Z518_06291</name>
</gene>
<name>A0A0D2II37_9EURO</name>
<dbReference type="Gene3D" id="3.40.50.150">
    <property type="entry name" value="Vaccinia Virus protein VP39"/>
    <property type="match status" value="1"/>
</dbReference>
<proteinExistence type="predicted"/>
<dbReference type="InterPro" id="IPR029063">
    <property type="entry name" value="SAM-dependent_MTases_sf"/>
</dbReference>
<evidence type="ECO:0000259" key="1">
    <source>
        <dbReference type="Pfam" id="PF08241"/>
    </source>
</evidence>
<organism evidence="2 3">
    <name type="scientific">Rhinocladiella mackenziei CBS 650.93</name>
    <dbReference type="NCBI Taxonomy" id="1442369"/>
    <lineage>
        <taxon>Eukaryota</taxon>
        <taxon>Fungi</taxon>
        <taxon>Dikarya</taxon>
        <taxon>Ascomycota</taxon>
        <taxon>Pezizomycotina</taxon>
        <taxon>Eurotiomycetes</taxon>
        <taxon>Chaetothyriomycetidae</taxon>
        <taxon>Chaetothyriales</taxon>
        <taxon>Herpotrichiellaceae</taxon>
        <taxon>Rhinocladiella</taxon>
    </lineage>
</organism>
<evidence type="ECO:0000313" key="2">
    <source>
        <dbReference type="EMBL" id="KIX05419.1"/>
    </source>
</evidence>
<evidence type="ECO:0000313" key="3">
    <source>
        <dbReference type="Proteomes" id="UP000053617"/>
    </source>
</evidence>
<dbReference type="Proteomes" id="UP000053617">
    <property type="component" value="Unassembled WGS sequence"/>
</dbReference>
<dbReference type="InterPro" id="IPR013216">
    <property type="entry name" value="Methyltransf_11"/>
</dbReference>
<keyword evidence="3" id="KW-1185">Reference proteome</keyword>
<dbReference type="GeneID" id="25294362"/>
<accession>A0A0D2II37</accession>
<dbReference type="GO" id="GO:0008757">
    <property type="term" value="F:S-adenosylmethionine-dependent methyltransferase activity"/>
    <property type="evidence" value="ECO:0007669"/>
    <property type="project" value="InterPro"/>
</dbReference>
<dbReference type="RefSeq" id="XP_013272555.1">
    <property type="nucleotide sequence ID" value="XM_013417101.1"/>
</dbReference>
<protein>
    <recommendedName>
        <fullName evidence="1">Methyltransferase type 11 domain-containing protein</fullName>
    </recommendedName>
</protein>
<dbReference type="STRING" id="1442369.A0A0D2II37"/>
<reference evidence="2 3" key="1">
    <citation type="submission" date="2015-01" db="EMBL/GenBank/DDBJ databases">
        <title>The Genome Sequence of Rhinocladiella mackenzie CBS 650.93.</title>
        <authorList>
            <consortium name="The Broad Institute Genomics Platform"/>
            <person name="Cuomo C."/>
            <person name="de Hoog S."/>
            <person name="Gorbushina A."/>
            <person name="Stielow B."/>
            <person name="Teixiera M."/>
            <person name="Abouelleil A."/>
            <person name="Chapman S.B."/>
            <person name="Priest M."/>
            <person name="Young S.K."/>
            <person name="Wortman J."/>
            <person name="Nusbaum C."/>
            <person name="Birren B."/>
        </authorList>
    </citation>
    <scope>NUCLEOTIDE SEQUENCE [LARGE SCALE GENOMIC DNA]</scope>
    <source>
        <strain evidence="2 3">CBS 650.93</strain>
    </source>
</reference>
<dbReference type="CDD" id="cd02440">
    <property type="entry name" value="AdoMet_MTases"/>
    <property type="match status" value="1"/>
</dbReference>
<dbReference type="HOGENOM" id="CLU_065416_0_0_1"/>
<sequence length="297" mass="33350">MEPSQFEKIFSRADSITGPFADSLLQQAKFPPSTNSALVVLDMACGSGVVSSHIMALLSSEAKSRLDLTCADTSDAMISNLTRRIEALGWKNTRAVIADAMVRQYQPDSLHLTLTMDVQDTKFPSSHFSHIFFNFGPMILPNGLVGLRECHRILQPNGVLGFTTWQTVPWFIDYRAGIAMNPSLPSFPSDDRLKHAFSEAPERWDSVEDLRSHFEATGFDEVEVRVAECTTKYKLGEMEDMMPYTLGMMIQKFWTKEELEKYQGPAGEAILEYLKLKYSSGPIVWNWVGFVATGRKA</sequence>
<dbReference type="AlphaFoldDB" id="A0A0D2II37"/>
<dbReference type="OrthoDB" id="2013972at2759"/>
<dbReference type="EMBL" id="KN847478">
    <property type="protein sequence ID" value="KIX05419.1"/>
    <property type="molecule type" value="Genomic_DNA"/>
</dbReference>
<dbReference type="Pfam" id="PF08241">
    <property type="entry name" value="Methyltransf_11"/>
    <property type="match status" value="1"/>
</dbReference>